<organism evidence="2">
    <name type="scientific">Opuntia streptacantha</name>
    <name type="common">Prickly pear cactus</name>
    <name type="synonym">Opuntia cardona</name>
    <dbReference type="NCBI Taxonomy" id="393608"/>
    <lineage>
        <taxon>Eukaryota</taxon>
        <taxon>Viridiplantae</taxon>
        <taxon>Streptophyta</taxon>
        <taxon>Embryophyta</taxon>
        <taxon>Tracheophyta</taxon>
        <taxon>Spermatophyta</taxon>
        <taxon>Magnoliopsida</taxon>
        <taxon>eudicotyledons</taxon>
        <taxon>Gunneridae</taxon>
        <taxon>Pentapetalae</taxon>
        <taxon>Caryophyllales</taxon>
        <taxon>Cactineae</taxon>
        <taxon>Cactaceae</taxon>
        <taxon>Opuntioideae</taxon>
        <taxon>Opuntia</taxon>
    </lineage>
</organism>
<dbReference type="Pfam" id="PF12146">
    <property type="entry name" value="Hydrolase_4"/>
    <property type="match status" value="1"/>
</dbReference>
<dbReference type="GO" id="GO:0030600">
    <property type="term" value="F:feruloyl esterase activity"/>
    <property type="evidence" value="ECO:0007669"/>
    <property type="project" value="UniProtKB-EC"/>
</dbReference>
<dbReference type="SUPFAM" id="SSF53474">
    <property type="entry name" value="alpha/beta-Hydrolases"/>
    <property type="match status" value="1"/>
</dbReference>
<dbReference type="AlphaFoldDB" id="A0A7C9DAD5"/>
<reference evidence="2" key="2">
    <citation type="submission" date="2020-07" db="EMBL/GenBank/DDBJ databases">
        <authorList>
            <person name="Vera ALvarez R."/>
            <person name="Arias-Moreno D.M."/>
            <person name="Jimenez-Jacinto V."/>
            <person name="Jimenez-Bremont J.F."/>
            <person name="Swaminathan K."/>
            <person name="Moose S.P."/>
            <person name="Guerrero-Gonzalez M.L."/>
            <person name="Marino-Ramirez L."/>
            <person name="Landsman D."/>
            <person name="Rodriguez-Kessler M."/>
            <person name="Delgado-Sanchez P."/>
        </authorList>
    </citation>
    <scope>NUCLEOTIDE SEQUENCE</scope>
    <source>
        <tissue evidence="2">Cladode</tissue>
    </source>
</reference>
<dbReference type="InterPro" id="IPR022742">
    <property type="entry name" value="Hydrolase_4"/>
</dbReference>
<reference evidence="2" key="1">
    <citation type="journal article" date="2013" name="J. Plant Res.">
        <title>Effect of fungi and light on seed germination of three Opuntia species from semiarid lands of central Mexico.</title>
        <authorList>
            <person name="Delgado-Sanchez P."/>
            <person name="Jimenez-Bremont J.F."/>
            <person name="Guerrero-Gonzalez Mde L."/>
            <person name="Flores J."/>
        </authorList>
    </citation>
    <scope>NUCLEOTIDE SEQUENCE</scope>
    <source>
        <tissue evidence="2">Cladode</tissue>
    </source>
</reference>
<keyword evidence="2" id="KW-0378">Hydrolase</keyword>
<proteinExistence type="predicted"/>
<evidence type="ECO:0000313" key="2">
    <source>
        <dbReference type="EMBL" id="MBA4637346.1"/>
    </source>
</evidence>
<dbReference type="Gene3D" id="3.40.50.1820">
    <property type="entry name" value="alpha/beta hydrolase"/>
    <property type="match status" value="1"/>
</dbReference>
<accession>A0A7C9DAD5</accession>
<dbReference type="FunFam" id="3.40.50.1820:FF:000170">
    <property type="entry name" value="Alpha/beta-Hydrolases superfamily protein"/>
    <property type="match status" value="1"/>
</dbReference>
<dbReference type="InterPro" id="IPR029058">
    <property type="entry name" value="AB_hydrolase_fold"/>
</dbReference>
<protein>
    <submittedName>
        <fullName evidence="2">Feruloyl esterase</fullName>
        <ecNumber evidence="2">3.1.1.73</ecNumber>
    </submittedName>
</protein>
<dbReference type="PANTHER" id="PTHR42886">
    <property type="entry name" value="RE40534P-RELATED"/>
    <property type="match status" value="1"/>
</dbReference>
<dbReference type="EMBL" id="GISG01104269">
    <property type="protein sequence ID" value="MBA4637346.1"/>
    <property type="molecule type" value="Transcribed_RNA"/>
</dbReference>
<dbReference type="EC" id="3.1.1.73" evidence="2"/>
<dbReference type="GO" id="GO:0005829">
    <property type="term" value="C:cytosol"/>
    <property type="evidence" value="ECO:0007669"/>
    <property type="project" value="TreeGrafter"/>
</dbReference>
<dbReference type="PANTHER" id="PTHR42886:SF53">
    <property type="entry name" value="ALPHA_BETA-HYDROLASES SUPERFAMILY PROTEIN"/>
    <property type="match status" value="1"/>
</dbReference>
<evidence type="ECO:0000259" key="1">
    <source>
        <dbReference type="Pfam" id="PF12146"/>
    </source>
</evidence>
<name>A0A7C9DAD5_OPUST</name>
<feature type="domain" description="Serine aminopeptidase S33" evidence="1">
    <location>
        <begin position="30"/>
        <end position="142"/>
    </location>
</feature>
<sequence length="263" mass="29115">MADPVTQPLKIVIINDSGEKLVGLLQDTGSKEVIILCHGFTASKEDGVMVKNCVALEKEGISAFRFDFSGNGESDGSFSFGNYMKEVEDLHAVVKHFNGANRIVSAIVGHSKGGDVVLLYASKYHDVRTVVNLSGRYDLKKGIVEKLGDSFTERIKKEGYIDVKKGKVTYRVTMEGLMDRLNIDMHEACLKIDKECRVFTVHGSADEVIPVEDAYQFSKIIRNHKLHIIEGANHCYTEHQAELASVVMDFINACLRQDKGTSG</sequence>